<gene>
    <name evidence="3" type="ORF">MYAM1_000414</name>
</gene>
<name>A0AAJ5YP93_9BASI</name>
<protein>
    <recommendedName>
        <fullName evidence="2">Pre-rRNA-processing protein RIX1 N-terminal domain-containing protein</fullName>
    </recommendedName>
</protein>
<evidence type="ECO:0000313" key="3">
    <source>
        <dbReference type="EMBL" id="WFC97695.1"/>
    </source>
</evidence>
<keyword evidence="4" id="KW-1185">Reference proteome</keyword>
<feature type="region of interest" description="Disordered" evidence="1">
    <location>
        <begin position="689"/>
        <end position="714"/>
    </location>
</feature>
<organism evidence="3 4">
    <name type="scientific">Malassezia yamatoensis</name>
    <dbReference type="NCBI Taxonomy" id="253288"/>
    <lineage>
        <taxon>Eukaryota</taxon>
        <taxon>Fungi</taxon>
        <taxon>Dikarya</taxon>
        <taxon>Basidiomycota</taxon>
        <taxon>Ustilaginomycotina</taxon>
        <taxon>Malasseziomycetes</taxon>
        <taxon>Malasseziales</taxon>
        <taxon>Malasseziaceae</taxon>
        <taxon>Malassezia</taxon>
    </lineage>
</organism>
<evidence type="ECO:0000256" key="1">
    <source>
        <dbReference type="SAM" id="MobiDB-lite"/>
    </source>
</evidence>
<feature type="region of interest" description="Disordered" evidence="1">
    <location>
        <begin position="762"/>
        <end position="832"/>
    </location>
</feature>
<sequence length="832" mass="90468">MASFGSVLDALEERCSLREAQRRLFEAEADYALASLDETEHKKLQRRLQALITISARAQNSGQAWVKASEAISLYYAQAGWTVAEDLGELWIQQLLLHGEYALSQRQISPALLPVLKVSMDRMAGQEARAHPEYYRVVVSPNLPKVASLVVSLMELCEIRDPFFITLLTQTTSHIQQHPSLYRPHVSRIHSVCIRALFQPYTSESEAHLVNISDGLNKAAAGLLSVLHLTGTPTASHGKVSQAQLWLAPVLEMIDAATIAANGTVPSLPQSISSAALGWRLENPDYTVRIAVSLSRLQCILGDELHRGVLAYYLTTSTPKHVPVPLARLFGLARCLIRIQSGKQSNVPLDQLESESLALPRVRRAGLRLFALITTLFQQACWPLILEDPSILDDICSMGETSYALSLDRLLAIRCLAVCLTRGEVIEQHIGGAGLVLDPASTLVQRISRVAVQACSELIVTDERNEGHIPKRTRFESDSIAISSRGVQSRILTKESRAVQLAEAGVALFRAVFDVLAGSAMPGSRDIIRTGVLVILGISEALVDGRLLDSKRCGLLSLASTALKMLSALVLHNSGALMAYVLLRIRLLLQRGSLSTVPILRSICLDSLANTLPLLRPRAPPLFDSVDSSALEAKESDVVPIPQPGYHIDQRGASAMCEAQLLVNGEEAEPQKSYPALSQETDQINSNSALVNETTDQRIGTRQSQQRSDFRSLPVDSATQIAPVSYSGSQPISGGGDGAANEFKANQTLRHTQEAEHQIDLEQASQPEATPNTTTAAKHNDSSRSEPQKSKNDIADDRRQATIPNSGLDFSSYPDADSDSDSMPELELGSDD</sequence>
<dbReference type="EMBL" id="CP119943">
    <property type="protein sequence ID" value="WFC97695.1"/>
    <property type="molecule type" value="Genomic_DNA"/>
</dbReference>
<dbReference type="Pfam" id="PF08167">
    <property type="entry name" value="RIX1"/>
    <property type="match status" value="1"/>
</dbReference>
<feature type="compositionally biased region" description="Acidic residues" evidence="1">
    <location>
        <begin position="816"/>
        <end position="832"/>
    </location>
</feature>
<reference evidence="3 4" key="1">
    <citation type="submission" date="2023-03" db="EMBL/GenBank/DDBJ databases">
        <title>Mating type loci evolution in Malassezia.</title>
        <authorList>
            <person name="Coelho M.A."/>
        </authorList>
    </citation>
    <scope>NUCLEOTIDE SEQUENCE [LARGE SCALE GENOMIC DNA]</scope>
    <source>
        <strain evidence="3 4">CBS 9725</strain>
    </source>
</reference>
<evidence type="ECO:0000259" key="2">
    <source>
        <dbReference type="Pfam" id="PF08167"/>
    </source>
</evidence>
<feature type="compositionally biased region" description="Basic and acidic residues" evidence="1">
    <location>
        <begin position="778"/>
        <end position="800"/>
    </location>
</feature>
<evidence type="ECO:0000313" key="4">
    <source>
        <dbReference type="Proteomes" id="UP001219567"/>
    </source>
</evidence>
<proteinExistence type="predicted"/>
<feature type="compositionally biased region" description="Polar residues" evidence="1">
    <location>
        <begin position="689"/>
        <end position="707"/>
    </location>
</feature>
<dbReference type="InterPro" id="IPR012583">
    <property type="entry name" value="RIX1_N"/>
</dbReference>
<accession>A0AAJ5YP93</accession>
<feature type="domain" description="Pre-rRNA-processing protein RIX1 N-terminal" evidence="2">
    <location>
        <begin position="44"/>
        <end position="203"/>
    </location>
</feature>
<dbReference type="AlphaFoldDB" id="A0AAJ5YP93"/>
<dbReference type="Proteomes" id="UP001219567">
    <property type="component" value="Chromosome 1"/>
</dbReference>
<feature type="compositionally biased region" description="Polar residues" evidence="1">
    <location>
        <begin position="763"/>
        <end position="777"/>
    </location>
</feature>